<evidence type="ECO:0000313" key="2">
    <source>
        <dbReference type="EMBL" id="AES87070.2"/>
    </source>
</evidence>
<dbReference type="Pfam" id="PF22936">
    <property type="entry name" value="Pol_BBD"/>
    <property type="match status" value="1"/>
</dbReference>
<dbReference type="EnsemblPlants" id="AES87070">
    <property type="protein sequence ID" value="AES87070"/>
    <property type="gene ID" value="MTR_4g020770"/>
</dbReference>
<sequence>MLPSRCFQSPLSSSNSPCCSVLFGTINNTWVPLFKGFVGHSLVTLVCHFCCDSSWLPQICRWTSFRGFWFSGMMVVQPILSPAILALFGNSTACLSHYIGSWILDSGASDYVVGNPSLISNLSPPNIPHSITLANGSKAQVTGFGQASPLPSLSLNYVLFVPGCPFNLISISKLIDSLNCSITFSSKSFCIHDCNTGKTPDYLFSLSSTIISPSLSCSIFNQNRKTLLHM</sequence>
<dbReference type="eggNOG" id="KOG0017">
    <property type="taxonomic scope" value="Eukaryota"/>
</dbReference>
<gene>
    <name evidence="2" type="ordered locus">MTR_4g020770</name>
</gene>
<proteinExistence type="predicted"/>
<dbReference type="InterPro" id="IPR054722">
    <property type="entry name" value="PolX-like_BBD"/>
</dbReference>
<accession>A0A0C3WSV2</accession>
<keyword evidence="4" id="KW-1185">Reference proteome</keyword>
<evidence type="ECO:0000259" key="1">
    <source>
        <dbReference type="Pfam" id="PF22936"/>
    </source>
</evidence>
<organism evidence="2 4">
    <name type="scientific">Medicago truncatula</name>
    <name type="common">Barrel medic</name>
    <name type="synonym">Medicago tribuloides</name>
    <dbReference type="NCBI Taxonomy" id="3880"/>
    <lineage>
        <taxon>Eukaryota</taxon>
        <taxon>Viridiplantae</taxon>
        <taxon>Streptophyta</taxon>
        <taxon>Embryophyta</taxon>
        <taxon>Tracheophyta</taxon>
        <taxon>Spermatophyta</taxon>
        <taxon>Magnoliopsida</taxon>
        <taxon>eudicotyledons</taxon>
        <taxon>Gunneridae</taxon>
        <taxon>Pentapetalae</taxon>
        <taxon>rosids</taxon>
        <taxon>fabids</taxon>
        <taxon>Fabales</taxon>
        <taxon>Fabaceae</taxon>
        <taxon>Papilionoideae</taxon>
        <taxon>50 kb inversion clade</taxon>
        <taxon>NPAAA clade</taxon>
        <taxon>Hologalegina</taxon>
        <taxon>IRL clade</taxon>
        <taxon>Trifolieae</taxon>
        <taxon>Medicago</taxon>
    </lineage>
</organism>
<accession>G7JSD1</accession>
<dbReference type="HOGENOM" id="CLU_1206377_0_0_1"/>
<dbReference type="Proteomes" id="UP000002051">
    <property type="component" value="Chromosome 4"/>
</dbReference>
<reference evidence="2 4" key="2">
    <citation type="journal article" date="2014" name="BMC Genomics">
        <title>An improved genome release (version Mt4.0) for the model legume Medicago truncatula.</title>
        <authorList>
            <person name="Tang H."/>
            <person name="Krishnakumar V."/>
            <person name="Bidwell S."/>
            <person name="Rosen B."/>
            <person name="Chan A."/>
            <person name="Zhou S."/>
            <person name="Gentzbittel L."/>
            <person name="Childs K.L."/>
            <person name="Yandell M."/>
            <person name="Gundlach H."/>
            <person name="Mayer K.F."/>
            <person name="Schwartz D.C."/>
            <person name="Town C.D."/>
        </authorList>
    </citation>
    <scope>GENOME REANNOTATION</scope>
    <source>
        <strain evidence="3 4">cv. Jemalong A17</strain>
    </source>
</reference>
<evidence type="ECO:0000313" key="4">
    <source>
        <dbReference type="Proteomes" id="UP000002051"/>
    </source>
</evidence>
<dbReference type="EMBL" id="CM001220">
    <property type="protein sequence ID" value="AES87070.2"/>
    <property type="molecule type" value="Genomic_DNA"/>
</dbReference>
<protein>
    <recommendedName>
        <fullName evidence="1">Retrovirus-related Pol polyprotein from transposon TNT 1-94-like beta-barrel domain-containing protein</fullName>
    </recommendedName>
</protein>
<feature type="domain" description="Retrovirus-related Pol polyprotein from transposon TNT 1-94-like beta-barrel" evidence="1">
    <location>
        <begin position="102"/>
        <end position="176"/>
    </location>
</feature>
<reference evidence="3" key="3">
    <citation type="submission" date="2015-04" db="UniProtKB">
        <authorList>
            <consortium name="EnsemblPlants"/>
        </authorList>
    </citation>
    <scope>IDENTIFICATION</scope>
    <source>
        <strain evidence="3">cv. Jemalong A17</strain>
    </source>
</reference>
<dbReference type="STRING" id="3880.G7JSD1"/>
<dbReference type="AlphaFoldDB" id="G7JSD1"/>
<name>G7JSD1_MEDTR</name>
<dbReference type="PaxDb" id="3880-AES60390"/>
<evidence type="ECO:0000313" key="3">
    <source>
        <dbReference type="EnsemblPlants" id="AES87070"/>
    </source>
</evidence>
<reference evidence="2 4" key="1">
    <citation type="journal article" date="2011" name="Nature">
        <title>The Medicago genome provides insight into the evolution of rhizobial symbioses.</title>
        <authorList>
            <person name="Young N.D."/>
            <person name="Debelle F."/>
            <person name="Oldroyd G.E."/>
            <person name="Geurts R."/>
            <person name="Cannon S.B."/>
            <person name="Udvardi M.K."/>
            <person name="Benedito V.A."/>
            <person name="Mayer K.F."/>
            <person name="Gouzy J."/>
            <person name="Schoof H."/>
            <person name="Van de Peer Y."/>
            <person name="Proost S."/>
            <person name="Cook D.R."/>
            <person name="Meyers B.C."/>
            <person name="Spannagl M."/>
            <person name="Cheung F."/>
            <person name="De Mita S."/>
            <person name="Krishnakumar V."/>
            <person name="Gundlach H."/>
            <person name="Zhou S."/>
            <person name="Mudge J."/>
            <person name="Bharti A.K."/>
            <person name="Murray J.D."/>
            <person name="Naoumkina M.A."/>
            <person name="Rosen B."/>
            <person name="Silverstein K.A."/>
            <person name="Tang H."/>
            <person name="Rombauts S."/>
            <person name="Zhao P.X."/>
            <person name="Zhou P."/>
            <person name="Barbe V."/>
            <person name="Bardou P."/>
            <person name="Bechner M."/>
            <person name="Bellec A."/>
            <person name="Berger A."/>
            <person name="Berges H."/>
            <person name="Bidwell S."/>
            <person name="Bisseling T."/>
            <person name="Choisne N."/>
            <person name="Couloux A."/>
            <person name="Denny R."/>
            <person name="Deshpande S."/>
            <person name="Dai X."/>
            <person name="Doyle J.J."/>
            <person name="Dudez A.M."/>
            <person name="Farmer A.D."/>
            <person name="Fouteau S."/>
            <person name="Franken C."/>
            <person name="Gibelin C."/>
            <person name="Gish J."/>
            <person name="Goldstein S."/>
            <person name="Gonzalez A.J."/>
            <person name="Green P.J."/>
            <person name="Hallab A."/>
            <person name="Hartog M."/>
            <person name="Hua A."/>
            <person name="Humphray S.J."/>
            <person name="Jeong D.H."/>
            <person name="Jing Y."/>
            <person name="Jocker A."/>
            <person name="Kenton S.M."/>
            <person name="Kim D.J."/>
            <person name="Klee K."/>
            <person name="Lai H."/>
            <person name="Lang C."/>
            <person name="Lin S."/>
            <person name="Macmil S.L."/>
            <person name="Magdelenat G."/>
            <person name="Matthews L."/>
            <person name="McCorrison J."/>
            <person name="Monaghan E.L."/>
            <person name="Mun J.H."/>
            <person name="Najar F.Z."/>
            <person name="Nicholson C."/>
            <person name="Noirot C."/>
            <person name="O'Bleness M."/>
            <person name="Paule C.R."/>
            <person name="Poulain J."/>
            <person name="Prion F."/>
            <person name="Qin B."/>
            <person name="Qu C."/>
            <person name="Retzel E.F."/>
            <person name="Riddle C."/>
            <person name="Sallet E."/>
            <person name="Samain S."/>
            <person name="Samson N."/>
            <person name="Sanders I."/>
            <person name="Saurat O."/>
            <person name="Scarpelli C."/>
            <person name="Schiex T."/>
            <person name="Segurens B."/>
            <person name="Severin A.J."/>
            <person name="Sherrier D.J."/>
            <person name="Shi R."/>
            <person name="Sims S."/>
            <person name="Singer S.R."/>
            <person name="Sinharoy S."/>
            <person name="Sterck L."/>
            <person name="Viollet A."/>
            <person name="Wang B.B."/>
            <person name="Wang K."/>
            <person name="Wang M."/>
            <person name="Wang X."/>
            <person name="Warfsmann J."/>
            <person name="Weissenbach J."/>
            <person name="White D.D."/>
            <person name="White J.D."/>
            <person name="Wiley G.B."/>
            <person name="Wincker P."/>
            <person name="Xing Y."/>
            <person name="Yang L."/>
            <person name="Yao Z."/>
            <person name="Ying F."/>
            <person name="Zhai J."/>
            <person name="Zhou L."/>
            <person name="Zuber A."/>
            <person name="Denarie J."/>
            <person name="Dixon R.A."/>
            <person name="May G.D."/>
            <person name="Schwartz D.C."/>
            <person name="Rogers J."/>
            <person name="Quetier F."/>
            <person name="Town C.D."/>
            <person name="Roe B.A."/>
        </authorList>
    </citation>
    <scope>NUCLEOTIDE SEQUENCE [LARGE SCALE GENOMIC DNA]</scope>
    <source>
        <strain evidence="2">A17</strain>
        <strain evidence="3 4">cv. Jemalong A17</strain>
    </source>
</reference>